<evidence type="ECO:0000313" key="6">
    <source>
        <dbReference type="EMBL" id="MBE5727999.1"/>
    </source>
</evidence>
<dbReference type="AlphaFoldDB" id="A0A8T3UUF3"/>
<feature type="transmembrane region" description="Helical" evidence="5">
    <location>
        <begin position="197"/>
        <end position="218"/>
    </location>
</feature>
<comment type="caution">
    <text evidence="6">The sequence shown here is derived from an EMBL/GenBank/DDBJ whole genome shotgun (WGS) entry which is preliminary data.</text>
</comment>
<evidence type="ECO:0000256" key="3">
    <source>
        <dbReference type="ARBA" id="ARBA00022989"/>
    </source>
</evidence>
<evidence type="ECO:0000256" key="5">
    <source>
        <dbReference type="SAM" id="Phobius"/>
    </source>
</evidence>
<dbReference type="Proteomes" id="UP000763484">
    <property type="component" value="Unassembled WGS sequence"/>
</dbReference>
<proteinExistence type="inferred from homology"/>
<gene>
    <name evidence="6" type="ORF">IHE50_01105</name>
</gene>
<accession>A0A8T3UUF3</accession>
<protein>
    <submittedName>
        <fullName evidence="6">NADH-quinone oxidoreductase subunit H</fullName>
    </submittedName>
</protein>
<evidence type="ECO:0000256" key="2">
    <source>
        <dbReference type="ARBA" id="ARBA00022692"/>
    </source>
</evidence>
<feature type="transmembrane region" description="Helical" evidence="5">
    <location>
        <begin position="20"/>
        <end position="45"/>
    </location>
</feature>
<reference evidence="6 7" key="1">
    <citation type="submission" date="2020-09" db="EMBL/GenBank/DDBJ databases">
        <title>Genomic characterization of a novel Parvarchaeota family in acid mine drainage sediments.</title>
        <authorList>
            <person name="Luo Z.-H."/>
        </authorList>
    </citation>
    <scope>NUCLEOTIDE SEQUENCE [LARGE SCALE GENOMIC DNA]</scope>
    <source>
        <strain evidence="6">TL1-5_bins.178</strain>
    </source>
</reference>
<dbReference type="HAMAP" id="MF_01350">
    <property type="entry name" value="NDH1_NuoH"/>
    <property type="match status" value="1"/>
</dbReference>
<dbReference type="Pfam" id="PF00146">
    <property type="entry name" value="NADHdh"/>
    <property type="match status" value="1"/>
</dbReference>
<dbReference type="PANTHER" id="PTHR11432:SF3">
    <property type="entry name" value="NADH-UBIQUINONE OXIDOREDUCTASE CHAIN 1"/>
    <property type="match status" value="1"/>
</dbReference>
<feature type="transmembrane region" description="Helical" evidence="5">
    <location>
        <begin position="253"/>
        <end position="274"/>
    </location>
</feature>
<feature type="transmembrane region" description="Helical" evidence="5">
    <location>
        <begin position="167"/>
        <end position="185"/>
    </location>
</feature>
<dbReference type="GO" id="GO:0003954">
    <property type="term" value="F:NADH dehydrogenase activity"/>
    <property type="evidence" value="ECO:0007669"/>
    <property type="project" value="TreeGrafter"/>
</dbReference>
<keyword evidence="2 5" id="KW-0812">Transmembrane</keyword>
<dbReference type="GO" id="GO:0016020">
    <property type="term" value="C:membrane"/>
    <property type="evidence" value="ECO:0007669"/>
    <property type="project" value="UniProtKB-SubCell"/>
</dbReference>
<feature type="transmembrane region" description="Helical" evidence="5">
    <location>
        <begin position="91"/>
        <end position="113"/>
    </location>
</feature>
<organism evidence="6 7">
    <name type="scientific">Candidatus Acidifodinimicrobium mancum</name>
    <dbReference type="NCBI Taxonomy" id="2898728"/>
    <lineage>
        <taxon>Archaea</taxon>
        <taxon>Candidatus Parvarchaeota</taxon>
        <taxon>Candidatus Acidifodinimicrobiaceae</taxon>
        <taxon>Candidatus Acidifodinimicrobium</taxon>
    </lineage>
</organism>
<dbReference type="EMBL" id="JADFAQ010000018">
    <property type="protein sequence ID" value="MBE5727999.1"/>
    <property type="molecule type" value="Genomic_DNA"/>
</dbReference>
<evidence type="ECO:0000256" key="4">
    <source>
        <dbReference type="ARBA" id="ARBA00023136"/>
    </source>
</evidence>
<keyword evidence="3 5" id="KW-1133">Transmembrane helix</keyword>
<name>A0A8T3UUF3_9ARCH</name>
<sequence>MIFDEVYSVLTAYLPPKVDLVLSVLVTFVLALIVMIATPIILGWVDRKFSARIQSRYGPIYVGKFGILQNFADVVKLMGKNFVTNRYVDKFSYNIIPILSSILSFLIISLLPLGSSGLVFVSLPYNLLFIYILLAFSPLLIIIASWGENNKFAVLGGFRSAAQITTYELALIVTFISIGMLNGSYDIISIINSQSFIWNILYLPLTAIIFFIGSLAVIERAPFDLPESSQELQAGWRIEYSGLKYGLFLIGDYVKLLAVSIIFVSLFLGGWSGAFLPGIIWFWIKTIIVLMLLMSLRWTLGRPRIDQLLSIGWRWLLPLSVINLIIVEIVMLI</sequence>
<feature type="transmembrane region" description="Helical" evidence="5">
    <location>
        <begin position="312"/>
        <end position="332"/>
    </location>
</feature>
<evidence type="ECO:0000313" key="7">
    <source>
        <dbReference type="Proteomes" id="UP000763484"/>
    </source>
</evidence>
<feature type="transmembrane region" description="Helical" evidence="5">
    <location>
        <begin position="125"/>
        <end position="146"/>
    </location>
</feature>
<feature type="transmembrane region" description="Helical" evidence="5">
    <location>
        <begin position="280"/>
        <end position="300"/>
    </location>
</feature>
<dbReference type="GO" id="GO:0009060">
    <property type="term" value="P:aerobic respiration"/>
    <property type="evidence" value="ECO:0007669"/>
    <property type="project" value="TreeGrafter"/>
</dbReference>
<dbReference type="InterPro" id="IPR001694">
    <property type="entry name" value="NADH_UbQ_OxRdtase_su1/FPO"/>
</dbReference>
<dbReference type="PANTHER" id="PTHR11432">
    <property type="entry name" value="NADH DEHYDROGENASE SUBUNIT 1"/>
    <property type="match status" value="1"/>
</dbReference>
<evidence type="ECO:0000256" key="1">
    <source>
        <dbReference type="ARBA" id="ARBA00004141"/>
    </source>
</evidence>
<comment type="subcellular location">
    <subcellularLocation>
        <location evidence="1">Membrane</location>
        <topology evidence="1">Multi-pass membrane protein</topology>
    </subcellularLocation>
</comment>
<keyword evidence="4 5" id="KW-0472">Membrane</keyword>